<feature type="transmembrane region" description="Helical" evidence="1">
    <location>
        <begin position="74"/>
        <end position="94"/>
    </location>
</feature>
<feature type="transmembrane region" description="Helical" evidence="1">
    <location>
        <begin position="100"/>
        <end position="119"/>
    </location>
</feature>
<keyword evidence="1" id="KW-1133">Transmembrane helix</keyword>
<dbReference type="SUPFAM" id="SSF103481">
    <property type="entry name" value="Multidrug resistance efflux transporter EmrE"/>
    <property type="match status" value="2"/>
</dbReference>
<keyword evidence="1" id="KW-0472">Membrane</keyword>
<evidence type="ECO:0000256" key="1">
    <source>
        <dbReference type="SAM" id="Phobius"/>
    </source>
</evidence>
<sequence>MTNAPASSGESLATGYLLIALVAVFFGIAPSFGKLAFDGGAGPVTLQLGRFVLAVGVLWVIVRVGGIARPVPRRIWGLLAALIATTALASFGYMTSVSLIPVPLASLTFFVFPLMVGPLSHLAGHERMTPLRMVALVLGFAGLALLLGADLKDADPLGVGMAFGAGTCVAISFLLTRQLSGSLRPLHITAIVTTGCLVIFAATTAVEGVKLPTGQLAWLGFMVNVLCYVVGLSSLYGAIALLGSVRVAVVGNMEPVVSVVTAALLLGQFLGPWQMLGALVVLAGILLMQVERIRRPMG</sequence>
<proteinExistence type="predicted"/>
<dbReference type="InterPro" id="IPR000620">
    <property type="entry name" value="EamA_dom"/>
</dbReference>
<feature type="transmembrane region" description="Helical" evidence="1">
    <location>
        <begin position="218"/>
        <end position="242"/>
    </location>
</feature>
<name>A0A8G2BN74_9PROT</name>
<feature type="domain" description="EamA" evidence="2">
    <location>
        <begin position="14"/>
        <end position="147"/>
    </location>
</feature>
<evidence type="ECO:0000313" key="3">
    <source>
        <dbReference type="EMBL" id="SDG50486.1"/>
    </source>
</evidence>
<dbReference type="EMBL" id="FNBW01000019">
    <property type="protein sequence ID" value="SDG50486.1"/>
    <property type="molecule type" value="Genomic_DNA"/>
</dbReference>
<accession>A0A8G2BN74</accession>
<evidence type="ECO:0000313" key="4">
    <source>
        <dbReference type="Proteomes" id="UP000198615"/>
    </source>
</evidence>
<dbReference type="Pfam" id="PF00892">
    <property type="entry name" value="EamA"/>
    <property type="match status" value="2"/>
</dbReference>
<feature type="transmembrane region" description="Helical" evidence="1">
    <location>
        <begin position="273"/>
        <end position="290"/>
    </location>
</feature>
<dbReference type="OrthoDB" id="9810556at2"/>
<dbReference type="AlphaFoldDB" id="A0A8G2BN74"/>
<dbReference type="RefSeq" id="WP_084618955.1">
    <property type="nucleotide sequence ID" value="NZ_FNBW01000019.1"/>
</dbReference>
<evidence type="ECO:0000259" key="2">
    <source>
        <dbReference type="Pfam" id="PF00892"/>
    </source>
</evidence>
<dbReference type="Proteomes" id="UP000198615">
    <property type="component" value="Unassembled WGS sequence"/>
</dbReference>
<feature type="transmembrane region" description="Helical" evidence="1">
    <location>
        <begin position="249"/>
        <end position="267"/>
    </location>
</feature>
<feature type="transmembrane region" description="Helical" evidence="1">
    <location>
        <begin position="44"/>
        <end position="62"/>
    </location>
</feature>
<dbReference type="InterPro" id="IPR037185">
    <property type="entry name" value="EmrE-like"/>
</dbReference>
<keyword evidence="1" id="KW-0812">Transmembrane</keyword>
<dbReference type="GO" id="GO:0016020">
    <property type="term" value="C:membrane"/>
    <property type="evidence" value="ECO:0007669"/>
    <property type="project" value="InterPro"/>
</dbReference>
<feature type="transmembrane region" description="Helical" evidence="1">
    <location>
        <begin position="157"/>
        <end position="176"/>
    </location>
</feature>
<dbReference type="PANTHER" id="PTHR22911">
    <property type="entry name" value="ACYL-MALONYL CONDENSING ENZYME-RELATED"/>
    <property type="match status" value="1"/>
</dbReference>
<feature type="domain" description="EamA" evidence="2">
    <location>
        <begin position="157"/>
        <end position="288"/>
    </location>
</feature>
<feature type="transmembrane region" description="Helical" evidence="1">
    <location>
        <begin position="131"/>
        <end position="151"/>
    </location>
</feature>
<comment type="caution">
    <text evidence="3">The sequence shown here is derived from an EMBL/GenBank/DDBJ whole genome shotgun (WGS) entry which is preliminary data.</text>
</comment>
<feature type="transmembrane region" description="Helical" evidence="1">
    <location>
        <begin position="12"/>
        <end position="32"/>
    </location>
</feature>
<gene>
    <name evidence="3" type="ORF">SAMN05660686_04644</name>
</gene>
<reference evidence="3 4" key="1">
    <citation type="submission" date="2016-10" db="EMBL/GenBank/DDBJ databases">
        <authorList>
            <person name="Varghese N."/>
            <person name="Submissions S."/>
        </authorList>
    </citation>
    <scope>NUCLEOTIDE SEQUENCE [LARGE SCALE GENOMIC DNA]</scope>
    <source>
        <strain evidence="3 4">DSM 18839</strain>
    </source>
</reference>
<organism evidence="3 4">
    <name type="scientific">Thalassobaculum litoreum DSM 18839</name>
    <dbReference type="NCBI Taxonomy" id="1123362"/>
    <lineage>
        <taxon>Bacteria</taxon>
        <taxon>Pseudomonadati</taxon>
        <taxon>Pseudomonadota</taxon>
        <taxon>Alphaproteobacteria</taxon>
        <taxon>Rhodospirillales</taxon>
        <taxon>Thalassobaculaceae</taxon>
        <taxon>Thalassobaculum</taxon>
    </lineage>
</organism>
<protein>
    <submittedName>
        <fullName evidence="3">Threonine/homoserine efflux transporter RhtA</fullName>
    </submittedName>
</protein>
<keyword evidence="4" id="KW-1185">Reference proteome</keyword>
<feature type="transmembrane region" description="Helical" evidence="1">
    <location>
        <begin position="188"/>
        <end position="206"/>
    </location>
</feature>